<accession>A0A0K6S651</accession>
<feature type="region of interest" description="Disordered" evidence="1">
    <location>
        <begin position="255"/>
        <end position="289"/>
    </location>
</feature>
<evidence type="ECO:0000259" key="2">
    <source>
        <dbReference type="Pfam" id="PF07727"/>
    </source>
</evidence>
<protein>
    <recommendedName>
        <fullName evidence="2">Reverse transcriptase Ty1/copia-type domain-containing protein</fullName>
    </recommendedName>
</protein>
<evidence type="ECO:0000256" key="1">
    <source>
        <dbReference type="SAM" id="MobiDB-lite"/>
    </source>
</evidence>
<organism evidence="3">
    <name type="scientific">Chromera velia CCMP2878</name>
    <dbReference type="NCBI Taxonomy" id="1169474"/>
    <lineage>
        <taxon>Eukaryota</taxon>
        <taxon>Sar</taxon>
        <taxon>Alveolata</taxon>
        <taxon>Colpodellida</taxon>
        <taxon>Chromeraceae</taxon>
        <taxon>Chromera</taxon>
    </lineage>
</organism>
<proteinExistence type="predicted"/>
<name>A0A0K6S651_9ALVE</name>
<dbReference type="EMBL" id="CDMZ01000002">
    <property type="protein sequence ID" value="CUC08958.1"/>
    <property type="molecule type" value="Genomic_DNA"/>
</dbReference>
<dbReference type="VEuPathDB" id="CryptoDB:Cvel_14206"/>
<evidence type="ECO:0000313" key="3">
    <source>
        <dbReference type="EMBL" id="CUC08958.1"/>
    </source>
</evidence>
<dbReference type="Pfam" id="PF07727">
    <property type="entry name" value="RVT_2"/>
    <property type="match status" value="1"/>
</dbReference>
<sequence length="705" mass="78148">MDGNQPRGADGRFISKGPSGQSPSPSDLDLLTANVNKLVQCFLSQSTSVPSPTPTPTTDMGKFAPWKCELSLPFKNTHGGRVTIVKAFEDYCKLQLASAPSDIRAAAFSQGLQKYPELYDLVSDLSPLESDDVEHYKNIILQLSGETEHKRMFTNFRSLFTLSTSDSPNVEKYMETVKAACQKISRLSLQEEIVPVWSGAGDKTDLSTWRVEKKLNVPLLDPLIRRQGQLASLVLINGISDSTVRANVKNSIASHMPFDRDDGALTGHSSTGHPRPRVSGPSRKRPHCEQKTHRPEECLKQHYCSDCDHWGHKTGDYDLACDHFALLRAYGYSGGGGASVMYLWNEDTEVGPSAFQAATTHIPLPRWGLIVEQLDGRAKSHAAELQSLANNDAYKRVPIAEIDAEHRRSAVPTHFVNTEKRVEEGSWTYKSRIVADGTPFFDRRERVTMSCATASQSAMHIALAMAFAHSNFDPREIVVADMKTAYLTALRSDSLYVYPPKDHPDHGKFLWLLNRALYGLRDSGNLWNRSRNKTLTAAGWVPSSVRGMWWKWTDKPEAPTSRLLSILPTFVDDFAILPIGRSAIQLAREIVAKGGYQMKITKPKNGTLRSAGVDFNVSRDSVHIHQTEYLLSLPLPEGMGDSANFSASVPSSVPTPPPDLFPLPLSSRELPSEPPRLLTAQEGKAFRERLGCLSWVARDTRPDLS</sequence>
<reference evidence="3" key="1">
    <citation type="submission" date="2014-11" db="EMBL/GenBank/DDBJ databases">
        <title>Molecular phylogeny of cliff fern family Woodsiaceae with morphological implications.</title>
        <authorList>
            <person name="Shao Y.-Z."/>
            <person name="Wei R."/>
            <person name="Zhang X.-C."/>
        </authorList>
    </citation>
    <scope>NUCLEOTIDE SEQUENCE</scope>
</reference>
<gene>
    <name evidence="3" type="ORF">Cvel_14206.t3.CR1</name>
</gene>
<dbReference type="PhylomeDB" id="A0A0K6S651"/>
<dbReference type="InterPro" id="IPR013103">
    <property type="entry name" value="RVT_2"/>
</dbReference>
<feature type="domain" description="Reverse transcriptase Ty1/copia-type" evidence="2">
    <location>
        <begin position="406"/>
        <end position="630"/>
    </location>
</feature>
<feature type="region of interest" description="Disordered" evidence="1">
    <location>
        <begin position="1"/>
        <end position="28"/>
    </location>
</feature>
<dbReference type="AlphaFoldDB" id="A0A0K6S651"/>